<dbReference type="OrthoDB" id="10457041at2759"/>
<comment type="caution">
    <text evidence="3">The sequence shown here is derived from an EMBL/GenBank/DDBJ whole genome shotgun (WGS) entry which is preliminary data.</text>
</comment>
<keyword evidence="2" id="KW-1133">Transmembrane helix</keyword>
<sequence length="133" mass="13871">MYGTSAMVPMVSPVSAGGAATLPWWDDETSDSGDEAGLVSEEDDLGEGGEAEGALVGATEVGDVVTEGDFFGEAVGEVVGASRAETPAMAMKIRASTTIWRVIVLFSYLLIPLLLLFGFYSAGDSYDLYSDSL</sequence>
<gene>
    <name evidence="3" type="ORF">PanWU01x14_124420</name>
</gene>
<dbReference type="EMBL" id="JXTB01000096">
    <property type="protein sequence ID" value="PON64373.1"/>
    <property type="molecule type" value="Genomic_DNA"/>
</dbReference>
<evidence type="ECO:0000313" key="4">
    <source>
        <dbReference type="Proteomes" id="UP000237105"/>
    </source>
</evidence>
<name>A0A2P5CTJ4_PARAD</name>
<keyword evidence="4" id="KW-1185">Reference proteome</keyword>
<dbReference type="Proteomes" id="UP000237105">
    <property type="component" value="Unassembled WGS sequence"/>
</dbReference>
<feature type="region of interest" description="Disordered" evidence="1">
    <location>
        <begin position="22"/>
        <end position="52"/>
    </location>
</feature>
<feature type="transmembrane region" description="Helical" evidence="2">
    <location>
        <begin position="99"/>
        <end position="120"/>
    </location>
</feature>
<protein>
    <recommendedName>
        <fullName evidence="5">Transmembrane protein</fullName>
    </recommendedName>
</protein>
<evidence type="ECO:0000313" key="3">
    <source>
        <dbReference type="EMBL" id="PON64373.1"/>
    </source>
</evidence>
<evidence type="ECO:0000256" key="1">
    <source>
        <dbReference type="SAM" id="MobiDB-lite"/>
    </source>
</evidence>
<feature type="compositionally biased region" description="Acidic residues" evidence="1">
    <location>
        <begin position="25"/>
        <end position="50"/>
    </location>
</feature>
<organism evidence="3 4">
    <name type="scientific">Parasponia andersonii</name>
    <name type="common">Sponia andersonii</name>
    <dbReference type="NCBI Taxonomy" id="3476"/>
    <lineage>
        <taxon>Eukaryota</taxon>
        <taxon>Viridiplantae</taxon>
        <taxon>Streptophyta</taxon>
        <taxon>Embryophyta</taxon>
        <taxon>Tracheophyta</taxon>
        <taxon>Spermatophyta</taxon>
        <taxon>Magnoliopsida</taxon>
        <taxon>eudicotyledons</taxon>
        <taxon>Gunneridae</taxon>
        <taxon>Pentapetalae</taxon>
        <taxon>rosids</taxon>
        <taxon>fabids</taxon>
        <taxon>Rosales</taxon>
        <taxon>Cannabaceae</taxon>
        <taxon>Parasponia</taxon>
    </lineage>
</organism>
<reference evidence="4" key="1">
    <citation type="submission" date="2016-06" db="EMBL/GenBank/DDBJ databases">
        <title>Parallel loss of symbiosis genes in relatives of nitrogen-fixing non-legume Parasponia.</title>
        <authorList>
            <person name="Van Velzen R."/>
            <person name="Holmer R."/>
            <person name="Bu F."/>
            <person name="Rutten L."/>
            <person name="Van Zeijl A."/>
            <person name="Liu W."/>
            <person name="Santuari L."/>
            <person name="Cao Q."/>
            <person name="Sharma T."/>
            <person name="Shen D."/>
            <person name="Roswanjaya Y."/>
            <person name="Wardhani T."/>
            <person name="Kalhor M.S."/>
            <person name="Jansen J."/>
            <person name="Van den Hoogen J."/>
            <person name="Gungor B."/>
            <person name="Hartog M."/>
            <person name="Hontelez J."/>
            <person name="Verver J."/>
            <person name="Yang W.-C."/>
            <person name="Schijlen E."/>
            <person name="Repin R."/>
            <person name="Schilthuizen M."/>
            <person name="Schranz E."/>
            <person name="Heidstra R."/>
            <person name="Miyata K."/>
            <person name="Fedorova E."/>
            <person name="Kohlen W."/>
            <person name="Bisseling T."/>
            <person name="Smit S."/>
            <person name="Geurts R."/>
        </authorList>
    </citation>
    <scope>NUCLEOTIDE SEQUENCE [LARGE SCALE GENOMIC DNA]</scope>
    <source>
        <strain evidence="4">cv. WU1-14</strain>
    </source>
</reference>
<keyword evidence="2" id="KW-0472">Membrane</keyword>
<dbReference type="AlphaFoldDB" id="A0A2P5CTJ4"/>
<accession>A0A2P5CTJ4</accession>
<evidence type="ECO:0008006" key="5">
    <source>
        <dbReference type="Google" id="ProtNLM"/>
    </source>
</evidence>
<keyword evidence="2" id="KW-0812">Transmembrane</keyword>
<proteinExistence type="predicted"/>
<evidence type="ECO:0000256" key="2">
    <source>
        <dbReference type="SAM" id="Phobius"/>
    </source>
</evidence>